<keyword evidence="4" id="KW-0808">Transferase</keyword>
<accession>A0A9W4H632</accession>
<dbReference type="Pfam" id="PF12802">
    <property type="entry name" value="MarR_2"/>
    <property type="match status" value="1"/>
</dbReference>
<evidence type="ECO:0000259" key="3">
    <source>
        <dbReference type="Pfam" id="PF12802"/>
    </source>
</evidence>
<reference evidence="4" key="1">
    <citation type="submission" date="2021-06" db="EMBL/GenBank/DDBJ databases">
        <authorList>
            <person name="Arsene-Ploetze F."/>
        </authorList>
    </citation>
    <scope>NUCLEOTIDE SEQUENCE</scope>
    <source>
        <strain evidence="4">SBRY1</strain>
    </source>
</reference>
<dbReference type="InterPro" id="IPR036390">
    <property type="entry name" value="WH_DNA-bd_sf"/>
</dbReference>
<organism evidence="4 5">
    <name type="scientific">Actinacidiphila bryophytorum</name>
    <dbReference type="NCBI Taxonomy" id="1436133"/>
    <lineage>
        <taxon>Bacteria</taxon>
        <taxon>Bacillati</taxon>
        <taxon>Actinomycetota</taxon>
        <taxon>Actinomycetes</taxon>
        <taxon>Kitasatosporales</taxon>
        <taxon>Streptomycetaceae</taxon>
        <taxon>Actinacidiphila</taxon>
    </lineage>
</organism>
<dbReference type="Proteomes" id="UP001153328">
    <property type="component" value="Unassembled WGS sequence"/>
</dbReference>
<dbReference type="PANTHER" id="PTHR18964">
    <property type="entry name" value="ROK (REPRESSOR, ORF, KINASE) FAMILY"/>
    <property type="match status" value="1"/>
</dbReference>
<comment type="similarity">
    <text evidence="1">Belongs to the ROK (NagC/XylR) family.</text>
</comment>
<dbReference type="InterPro" id="IPR000600">
    <property type="entry name" value="ROK"/>
</dbReference>
<keyword evidence="4" id="KW-0418">Kinase</keyword>
<protein>
    <submittedName>
        <fullName evidence="4">Sugar kinase of the NBD/HSP70 family, may contain an N-terminal HTH domain</fullName>
    </submittedName>
</protein>
<evidence type="ECO:0000256" key="2">
    <source>
        <dbReference type="SAM" id="MobiDB-lite"/>
    </source>
</evidence>
<comment type="caution">
    <text evidence="4">The sequence shown here is derived from an EMBL/GenBank/DDBJ whole genome shotgun (WGS) entry which is preliminary data.</text>
</comment>
<dbReference type="GO" id="GO:0016301">
    <property type="term" value="F:kinase activity"/>
    <property type="evidence" value="ECO:0007669"/>
    <property type="project" value="UniProtKB-KW"/>
</dbReference>
<feature type="region of interest" description="Disordered" evidence="2">
    <location>
        <begin position="408"/>
        <end position="431"/>
    </location>
</feature>
<dbReference type="InterPro" id="IPR043129">
    <property type="entry name" value="ATPase_NBD"/>
</dbReference>
<name>A0A9W4H632_9ACTN</name>
<dbReference type="EMBL" id="CAJVAX010000020">
    <property type="protein sequence ID" value="CAG7653605.1"/>
    <property type="molecule type" value="Genomic_DNA"/>
</dbReference>
<dbReference type="Gene3D" id="1.10.10.10">
    <property type="entry name" value="Winged helix-like DNA-binding domain superfamily/Winged helix DNA-binding domain"/>
    <property type="match status" value="1"/>
</dbReference>
<proteinExistence type="inferred from homology"/>
<feature type="domain" description="HTH marR-type" evidence="3">
    <location>
        <begin position="17"/>
        <end position="61"/>
    </location>
</feature>
<gene>
    <name evidence="4" type="ORF">SBRY_60196</name>
</gene>
<dbReference type="SUPFAM" id="SSF46785">
    <property type="entry name" value="Winged helix' DNA-binding domain"/>
    <property type="match status" value="1"/>
</dbReference>
<dbReference type="Gene3D" id="3.30.420.40">
    <property type="match status" value="2"/>
</dbReference>
<dbReference type="GO" id="GO:0003700">
    <property type="term" value="F:DNA-binding transcription factor activity"/>
    <property type="evidence" value="ECO:0007669"/>
    <property type="project" value="InterPro"/>
</dbReference>
<dbReference type="RefSeq" id="WP_205046519.1">
    <property type="nucleotide sequence ID" value="NZ_CAJVAX010000020.1"/>
</dbReference>
<evidence type="ECO:0000313" key="4">
    <source>
        <dbReference type="EMBL" id="CAG7653605.1"/>
    </source>
</evidence>
<dbReference type="InterPro" id="IPR000835">
    <property type="entry name" value="HTH_MarR-typ"/>
</dbReference>
<evidence type="ECO:0000256" key="1">
    <source>
        <dbReference type="ARBA" id="ARBA00006479"/>
    </source>
</evidence>
<dbReference type="SUPFAM" id="SSF53067">
    <property type="entry name" value="Actin-like ATPase domain"/>
    <property type="match status" value="1"/>
</dbReference>
<evidence type="ECO:0000313" key="5">
    <source>
        <dbReference type="Proteomes" id="UP001153328"/>
    </source>
</evidence>
<dbReference type="Pfam" id="PF00480">
    <property type="entry name" value="ROK"/>
    <property type="match status" value="1"/>
</dbReference>
<dbReference type="AlphaFoldDB" id="A0A9W4H632"/>
<sequence>MAERGKRTVRDLRRGNRASLLRHLYFEGPLSRQELGRDTGLSAGSISNVVGELIADGMVEEAGAVESDGGRPRILLQVAPGYGYVVGVDVGETRVRVELFDLALTELAAADLPLSDSGHDVDHVVRLVLDGIETVVREAGIDDREVLGVGIGVPGIVAHDDAPGDLPGDGVVVHGQTIGWDAVPMGRLLRAGTALPLFIDNGAKTLGQAEMWFGAGRGSDNVVIALIGSGVGACVVTNGKPYHGASSSAGEWGHTTLRVGGRTCRCGSRGCLEAYVGAEALLGRWPGAPKGVSEETALAELLAAADRDPEADALLAEAAEYLGAGIADLINLFNPHRIVIGGWAGLMLGPRILPTVREVAAAYALHHPCAQTSIELGRLGTDAVTVGAATLPLARFLDTGGERPVGLPAQADGERQGEPGPLRNRIARAVR</sequence>
<dbReference type="InterPro" id="IPR036388">
    <property type="entry name" value="WH-like_DNA-bd_sf"/>
</dbReference>
<keyword evidence="5" id="KW-1185">Reference proteome</keyword>
<dbReference type="PANTHER" id="PTHR18964:SF149">
    <property type="entry name" value="BIFUNCTIONAL UDP-N-ACETYLGLUCOSAMINE 2-EPIMERASE_N-ACETYLMANNOSAMINE KINASE"/>
    <property type="match status" value="1"/>
</dbReference>